<reference evidence="2 3" key="1">
    <citation type="submission" date="2019-11" db="EMBL/GenBank/DDBJ databases">
        <title>Whole genome sequence of Oryza granulata.</title>
        <authorList>
            <person name="Li W."/>
        </authorList>
    </citation>
    <scope>NUCLEOTIDE SEQUENCE [LARGE SCALE GENOMIC DNA]</scope>
    <source>
        <strain evidence="3">cv. Menghai</strain>
        <tissue evidence="2">Leaf</tissue>
    </source>
</reference>
<keyword evidence="3" id="KW-1185">Reference proteome</keyword>
<feature type="region of interest" description="Disordered" evidence="1">
    <location>
        <begin position="105"/>
        <end position="128"/>
    </location>
</feature>
<name>A0A6G1EDL9_9ORYZ</name>
<feature type="compositionally biased region" description="Low complexity" evidence="1">
    <location>
        <begin position="110"/>
        <end position="126"/>
    </location>
</feature>
<dbReference type="PANTHER" id="PTHR34465:SF3">
    <property type="entry name" value="OS09G0547900 PROTEIN"/>
    <property type="match status" value="1"/>
</dbReference>
<accession>A0A6G1EDL9</accession>
<evidence type="ECO:0000313" key="3">
    <source>
        <dbReference type="Proteomes" id="UP000479710"/>
    </source>
</evidence>
<protein>
    <submittedName>
        <fullName evidence="2">Uncharacterized protein</fullName>
    </submittedName>
</protein>
<gene>
    <name evidence="2" type="ORF">E2562_037406</name>
</gene>
<sequence>MAEAVCESDVDGDLEEELPRQPPRPLSGLFYHTVSTNGPGYLAFDALRSAKQLIPDPRFSAFPDPVAVLASTRGLVCVRGETTGSYYVANPAAFRRVRLPRHARVHSGCSAPGTGRSPSSTTTTRSHGGGCNVTRAILPWALTKRPFLSRILTQLNNVANQFETSLVLAMFRAKLSFLLGMYIAMTAECFRAISMEGPAGPWDDDVPPGSVPGEKSEDMIPDTDALLQHMRNKHPEGSVWPKLLSVLDPKLIPDTSRGDHFSDDERFLLCMMEDKKAASESVDAADIDAVFPYVDDTPDIDEIFPNVDGALESNDAICPVPGASDSSAANIDAIRPNVVDASNSNAANTDAVCHSTADAPDSNAADIDAVCPNVGDAPENNAADTDAIIPNIADATENNAADTDAIIPNIADTPDRNSATKDGSNLYHANKVQKDEVNQKPENIMLSYSDDTATDGGDKESLSYWNVGTID</sequence>
<dbReference type="EMBL" id="SPHZ02000004">
    <property type="protein sequence ID" value="KAF0922502.1"/>
    <property type="molecule type" value="Genomic_DNA"/>
</dbReference>
<comment type="caution">
    <text evidence="2">The sequence shown here is derived from an EMBL/GenBank/DDBJ whole genome shotgun (WGS) entry which is preliminary data.</text>
</comment>
<dbReference type="AlphaFoldDB" id="A0A6G1EDL9"/>
<dbReference type="OrthoDB" id="1916346at2759"/>
<feature type="region of interest" description="Disordered" evidence="1">
    <location>
        <begin position="1"/>
        <end position="23"/>
    </location>
</feature>
<proteinExistence type="predicted"/>
<evidence type="ECO:0000313" key="2">
    <source>
        <dbReference type="EMBL" id="KAF0922502.1"/>
    </source>
</evidence>
<dbReference type="PANTHER" id="PTHR34465">
    <property type="entry name" value="CARBOXYL-TERMINAL HYDROLASE-LIKE PROTEIN, PUTATIVE (DUF627 AND DUF629)-RELATED"/>
    <property type="match status" value="1"/>
</dbReference>
<feature type="region of interest" description="Disordered" evidence="1">
    <location>
        <begin position="413"/>
        <end position="442"/>
    </location>
</feature>
<dbReference type="Proteomes" id="UP000479710">
    <property type="component" value="Unassembled WGS sequence"/>
</dbReference>
<evidence type="ECO:0000256" key="1">
    <source>
        <dbReference type="SAM" id="MobiDB-lite"/>
    </source>
</evidence>
<organism evidence="2 3">
    <name type="scientific">Oryza meyeriana var. granulata</name>
    <dbReference type="NCBI Taxonomy" id="110450"/>
    <lineage>
        <taxon>Eukaryota</taxon>
        <taxon>Viridiplantae</taxon>
        <taxon>Streptophyta</taxon>
        <taxon>Embryophyta</taxon>
        <taxon>Tracheophyta</taxon>
        <taxon>Spermatophyta</taxon>
        <taxon>Magnoliopsida</taxon>
        <taxon>Liliopsida</taxon>
        <taxon>Poales</taxon>
        <taxon>Poaceae</taxon>
        <taxon>BOP clade</taxon>
        <taxon>Oryzoideae</taxon>
        <taxon>Oryzeae</taxon>
        <taxon>Oryzinae</taxon>
        <taxon>Oryza</taxon>
        <taxon>Oryza meyeriana</taxon>
    </lineage>
</organism>
<feature type="compositionally biased region" description="Acidic residues" evidence="1">
    <location>
        <begin position="1"/>
        <end position="16"/>
    </location>
</feature>